<feature type="region of interest" description="Disordered" evidence="1">
    <location>
        <begin position="22"/>
        <end position="68"/>
    </location>
</feature>
<organism evidence="2 3">
    <name type="scientific">Thiomonas delicata</name>
    <name type="common">Thiomonas cuprina</name>
    <dbReference type="NCBI Taxonomy" id="364030"/>
    <lineage>
        <taxon>Bacteria</taxon>
        <taxon>Pseudomonadati</taxon>
        <taxon>Pseudomonadota</taxon>
        <taxon>Betaproteobacteria</taxon>
        <taxon>Burkholderiales</taxon>
        <taxon>Thiomonas</taxon>
    </lineage>
</organism>
<feature type="compositionally biased region" description="Polar residues" evidence="1">
    <location>
        <begin position="56"/>
        <end position="68"/>
    </location>
</feature>
<reference evidence="2 3" key="1">
    <citation type="submission" date="2016-06" db="EMBL/GenBank/DDBJ databases">
        <authorList>
            <person name="Kjaerup R.B."/>
            <person name="Dalgaard T.S."/>
            <person name="Juul-Madsen H.R."/>
        </authorList>
    </citation>
    <scope>NUCLEOTIDE SEQUENCE [LARGE SCALE GENOMIC DNA]</scope>
    <source>
        <strain evidence="2 3">DSM 16361</strain>
    </source>
</reference>
<accession>A0A238D2U3</accession>
<dbReference type="Proteomes" id="UP000214566">
    <property type="component" value="Unassembled WGS sequence"/>
</dbReference>
<keyword evidence="3" id="KW-1185">Reference proteome</keyword>
<dbReference type="AlphaFoldDB" id="A0A238D2U3"/>
<proteinExistence type="predicted"/>
<gene>
    <name evidence="2" type="ORF">THIARS_60272</name>
</gene>
<sequence>MQAVELQVEVAVVGEKGRRLGVGRAEPQRDASCQGTGGGWLRRGRRGDPHARSGAQRINSSQPIYRVC</sequence>
<evidence type="ECO:0000313" key="3">
    <source>
        <dbReference type="Proteomes" id="UP000214566"/>
    </source>
</evidence>
<dbReference type="EMBL" id="FLMQ01000055">
    <property type="protein sequence ID" value="SBP87559.1"/>
    <property type="molecule type" value="Genomic_DNA"/>
</dbReference>
<evidence type="ECO:0000313" key="2">
    <source>
        <dbReference type="EMBL" id="SBP87559.1"/>
    </source>
</evidence>
<name>A0A238D2U3_THIDL</name>
<protein>
    <submittedName>
        <fullName evidence="2">Uncharacterized protein</fullName>
    </submittedName>
</protein>
<evidence type="ECO:0000256" key="1">
    <source>
        <dbReference type="SAM" id="MobiDB-lite"/>
    </source>
</evidence>